<dbReference type="GeneID" id="93790614"/>
<evidence type="ECO:0000256" key="1">
    <source>
        <dbReference type="ARBA" id="ARBA00022801"/>
    </source>
</evidence>
<dbReference type="EMBL" id="LR962863">
    <property type="protein sequence ID" value="CAD7360348.1"/>
    <property type="molecule type" value="Genomic_DNA"/>
</dbReference>
<reference evidence="4 7" key="1">
    <citation type="submission" date="2018-01" db="EMBL/GenBank/DDBJ databases">
        <title>Complete genome sequence of Staphylococcus Scheliferi isolated from human.</title>
        <authorList>
            <person name="Abouelkhair M.A."/>
            <person name="Bemis D.A."/>
            <person name="Kania S.A."/>
        </authorList>
    </citation>
    <scope>NUCLEOTIDE SEQUENCE [LARGE SCALE GENOMIC DNA]</scope>
    <source>
        <strain evidence="4 7">ATCC 43808</strain>
    </source>
</reference>
<evidence type="ECO:0000313" key="3">
    <source>
        <dbReference type="EMBL" id="CAD7360348.1"/>
    </source>
</evidence>
<evidence type="ECO:0000259" key="2">
    <source>
        <dbReference type="Pfam" id="PF20434"/>
    </source>
</evidence>
<dbReference type="Gene3D" id="3.40.50.1820">
    <property type="entry name" value="alpha/beta hydrolase"/>
    <property type="match status" value="1"/>
</dbReference>
<dbReference type="Proteomes" id="UP000572988">
    <property type="component" value="Unassembled WGS sequence"/>
</dbReference>
<accession>A0A7Z7QQQ7</accession>
<dbReference type="Proteomes" id="UP000264146">
    <property type="component" value="Chromosome"/>
</dbReference>
<dbReference type="EMBL" id="UHEF01000001">
    <property type="protein sequence ID" value="SUM89844.1"/>
    <property type="molecule type" value="Genomic_DNA"/>
</dbReference>
<dbReference type="PANTHER" id="PTHR48081:SF33">
    <property type="entry name" value="KYNURENINE FORMAMIDASE"/>
    <property type="match status" value="1"/>
</dbReference>
<organism evidence="5">
    <name type="scientific">Staphylococcus schleiferi</name>
    <dbReference type="NCBI Taxonomy" id="1295"/>
    <lineage>
        <taxon>Bacteria</taxon>
        <taxon>Bacillati</taxon>
        <taxon>Bacillota</taxon>
        <taxon>Bacilli</taxon>
        <taxon>Bacillales</taxon>
        <taxon>Staphylococcaceae</taxon>
        <taxon>Staphylococcus</taxon>
    </lineage>
</organism>
<evidence type="ECO:0000313" key="7">
    <source>
        <dbReference type="Proteomes" id="UP000572988"/>
    </source>
</evidence>
<dbReference type="SUPFAM" id="SSF53474">
    <property type="entry name" value="alpha/beta-Hydrolases"/>
    <property type="match status" value="1"/>
</dbReference>
<dbReference type="AlphaFoldDB" id="A0A7Z7QQQ7"/>
<dbReference type="InterPro" id="IPR049492">
    <property type="entry name" value="BD-FAE-like_dom"/>
</dbReference>
<sequence length="231" mass="26355">MVEQIKYGTHEDQHYDVYENQQAQFNAWIVLIHGGYWRQKYSKSMMDPYIDFFIDAGYSVVNIEYRRGSEHPWPGPTEDVAQAVSHFKDSNYAPTQVIGIGHSVGGQLALLQADLFNQIVALAPVTDLLYTLHQHLGQDAVAEYFNTSATHTLREASPLTQTPIDVETLIIHGFNDTFVHIDTTLSYVQENYKNGHYITLYALPYLDHLDCINPTATHQNMLLEWLSHRAS</sequence>
<dbReference type="PANTHER" id="PTHR48081">
    <property type="entry name" value="AB HYDROLASE SUPERFAMILY PROTEIN C4A8.06C"/>
    <property type="match status" value="1"/>
</dbReference>
<evidence type="ECO:0000313" key="4">
    <source>
        <dbReference type="EMBL" id="NHA33005.1"/>
    </source>
</evidence>
<feature type="domain" description="BD-FAE-like" evidence="2">
    <location>
        <begin position="16"/>
        <end position="179"/>
    </location>
</feature>
<protein>
    <submittedName>
        <fullName evidence="4">Alpha/beta hydrolase</fullName>
    </submittedName>
    <submittedName>
        <fullName evidence="5">Lipase/esterase</fullName>
    </submittedName>
</protein>
<keyword evidence="7" id="KW-1185">Reference proteome</keyword>
<dbReference type="RefSeq" id="WP_016424587.1">
    <property type="nucleotide sequence ID" value="NZ_CABKRV010000001.1"/>
</dbReference>
<name>A0A7Z7QQQ7_STASC</name>
<dbReference type="GO" id="GO:0016787">
    <property type="term" value="F:hydrolase activity"/>
    <property type="evidence" value="ECO:0007669"/>
    <property type="project" value="UniProtKB-KW"/>
</dbReference>
<dbReference type="EMBL" id="POVK01000001">
    <property type="protein sequence ID" value="NHA33005.1"/>
    <property type="molecule type" value="Genomic_DNA"/>
</dbReference>
<gene>
    <name evidence="4" type="ORF">C1O36_00405</name>
    <name evidence="5" type="ORF">NCTC12218_02019</name>
</gene>
<dbReference type="Pfam" id="PF20434">
    <property type="entry name" value="BD-FAE"/>
    <property type="match status" value="1"/>
</dbReference>
<dbReference type="InterPro" id="IPR029058">
    <property type="entry name" value="AB_hydrolase_fold"/>
</dbReference>
<reference evidence="5" key="2">
    <citation type="submission" date="2018-06" db="EMBL/GenBank/DDBJ databases">
        <authorList>
            <consortium name="Pathogen Informatics"/>
            <person name="Doyle S."/>
        </authorList>
    </citation>
    <scope>NUCLEOTIDE SEQUENCE [LARGE SCALE GENOMIC DNA]</scope>
    <source>
        <strain evidence="5">NCTC12218</strain>
    </source>
</reference>
<keyword evidence="1 4" id="KW-0378">Hydrolase</keyword>
<evidence type="ECO:0000313" key="6">
    <source>
        <dbReference type="Proteomes" id="UP000264146"/>
    </source>
</evidence>
<proteinExistence type="predicted"/>
<evidence type="ECO:0000313" key="5">
    <source>
        <dbReference type="EMBL" id="SUM89844.1"/>
    </source>
</evidence>
<reference evidence="3 6" key="3">
    <citation type="submission" date="2020-11" db="EMBL/GenBank/DDBJ databases">
        <authorList>
            <consortium name="Pathogen Informatics"/>
        </authorList>
    </citation>
    <scope>NUCLEOTIDE SEQUENCE [LARGE SCALE GENOMIC DNA]</scope>
    <source>
        <strain evidence="3 6">NCTC12218</strain>
    </source>
</reference>
<dbReference type="InterPro" id="IPR050300">
    <property type="entry name" value="GDXG_lipolytic_enzyme"/>
</dbReference>